<evidence type="ECO:0000313" key="2">
    <source>
        <dbReference type="EMBL" id="PNT64578.1"/>
    </source>
</evidence>
<feature type="compositionally biased region" description="Basic and acidic residues" evidence="1">
    <location>
        <begin position="28"/>
        <end position="43"/>
    </location>
</feature>
<feature type="compositionally biased region" description="Polar residues" evidence="1">
    <location>
        <begin position="1"/>
        <end position="11"/>
    </location>
</feature>
<reference evidence="2 3" key="1">
    <citation type="journal article" date="2010" name="Nature">
        <title>Genome sequencing and analysis of the model grass Brachypodium distachyon.</title>
        <authorList>
            <consortium name="International Brachypodium Initiative"/>
        </authorList>
    </citation>
    <scope>NUCLEOTIDE SEQUENCE [LARGE SCALE GENOMIC DNA]</scope>
    <source>
        <strain evidence="2 3">Bd21</strain>
    </source>
</reference>
<dbReference type="Gramene" id="PNT64578">
    <property type="protein sequence ID" value="PNT64578"/>
    <property type="gene ID" value="BRADI_4g30364v3"/>
</dbReference>
<protein>
    <submittedName>
        <fullName evidence="2 3">Uncharacterized protein</fullName>
    </submittedName>
</protein>
<accession>A0A2K2CRC1</accession>
<organism evidence="2">
    <name type="scientific">Brachypodium distachyon</name>
    <name type="common">Purple false brome</name>
    <name type="synonym">Trachynia distachya</name>
    <dbReference type="NCBI Taxonomy" id="15368"/>
    <lineage>
        <taxon>Eukaryota</taxon>
        <taxon>Viridiplantae</taxon>
        <taxon>Streptophyta</taxon>
        <taxon>Embryophyta</taxon>
        <taxon>Tracheophyta</taxon>
        <taxon>Spermatophyta</taxon>
        <taxon>Magnoliopsida</taxon>
        <taxon>Liliopsida</taxon>
        <taxon>Poales</taxon>
        <taxon>Poaceae</taxon>
        <taxon>BOP clade</taxon>
        <taxon>Pooideae</taxon>
        <taxon>Stipodae</taxon>
        <taxon>Brachypodieae</taxon>
        <taxon>Brachypodium</taxon>
    </lineage>
</organism>
<reference evidence="3" key="3">
    <citation type="submission" date="2018-08" db="UniProtKB">
        <authorList>
            <consortium name="EnsemblPlants"/>
        </authorList>
    </citation>
    <scope>IDENTIFICATION</scope>
    <source>
        <strain evidence="3">cv. Bd21</strain>
    </source>
</reference>
<keyword evidence="4" id="KW-1185">Reference proteome</keyword>
<dbReference type="EMBL" id="CM000883">
    <property type="protein sequence ID" value="PNT64578.1"/>
    <property type="molecule type" value="Genomic_DNA"/>
</dbReference>
<dbReference type="EnsemblPlants" id="PNT64578">
    <property type="protein sequence ID" value="PNT64578"/>
    <property type="gene ID" value="BRADI_4g30364v3"/>
</dbReference>
<name>A0A2K2CRC1_BRADI</name>
<reference evidence="2" key="2">
    <citation type="submission" date="2017-06" db="EMBL/GenBank/DDBJ databases">
        <title>WGS assembly of Brachypodium distachyon.</title>
        <authorList>
            <consortium name="The International Brachypodium Initiative"/>
            <person name="Lucas S."/>
            <person name="Harmon-Smith M."/>
            <person name="Lail K."/>
            <person name="Tice H."/>
            <person name="Grimwood J."/>
            <person name="Bruce D."/>
            <person name="Barry K."/>
            <person name="Shu S."/>
            <person name="Lindquist E."/>
            <person name="Wang M."/>
            <person name="Pitluck S."/>
            <person name="Vogel J.P."/>
            <person name="Garvin D.F."/>
            <person name="Mockler T.C."/>
            <person name="Schmutz J."/>
            <person name="Rokhsar D."/>
            <person name="Bevan M.W."/>
        </authorList>
    </citation>
    <scope>NUCLEOTIDE SEQUENCE</scope>
    <source>
        <strain evidence="2">Bd21</strain>
    </source>
</reference>
<dbReference type="InParanoid" id="A0A2K2CRC1"/>
<proteinExistence type="predicted"/>
<evidence type="ECO:0000256" key="1">
    <source>
        <dbReference type="SAM" id="MobiDB-lite"/>
    </source>
</evidence>
<evidence type="ECO:0000313" key="4">
    <source>
        <dbReference type="Proteomes" id="UP000008810"/>
    </source>
</evidence>
<feature type="region of interest" description="Disordered" evidence="1">
    <location>
        <begin position="1"/>
        <end position="66"/>
    </location>
</feature>
<sequence length="66" mass="7128">MVFTMASSSWMRPQARSRPFVPATSGRNTRDVEEGEEKGREEDGQNTLPPPKPGWPAAAAGEAEVA</sequence>
<dbReference type="Proteomes" id="UP000008810">
    <property type="component" value="Chromosome 4"/>
</dbReference>
<dbReference type="AlphaFoldDB" id="A0A2K2CRC1"/>
<feature type="compositionally biased region" description="Low complexity" evidence="1">
    <location>
        <begin position="55"/>
        <end position="66"/>
    </location>
</feature>
<gene>
    <name evidence="2" type="ORF">BRADI_4g30364v3</name>
</gene>
<evidence type="ECO:0000313" key="3">
    <source>
        <dbReference type="EnsemblPlants" id="PNT64578"/>
    </source>
</evidence>